<dbReference type="SUPFAM" id="SSF56425">
    <property type="entry name" value="Succinate dehydrogenase/fumarate reductase flavoprotein, catalytic domain"/>
    <property type="match status" value="1"/>
</dbReference>
<evidence type="ECO:0000256" key="6">
    <source>
        <dbReference type="ARBA" id="ARBA00022642"/>
    </source>
</evidence>
<dbReference type="OrthoDB" id="9806724at2"/>
<dbReference type="PANTHER" id="PTHR42716">
    <property type="entry name" value="L-ASPARTATE OXIDASE"/>
    <property type="match status" value="1"/>
</dbReference>
<evidence type="ECO:0000256" key="7">
    <source>
        <dbReference type="ARBA" id="ARBA00022827"/>
    </source>
</evidence>
<evidence type="ECO:0000259" key="13">
    <source>
        <dbReference type="Pfam" id="PF00890"/>
    </source>
</evidence>
<evidence type="ECO:0000256" key="8">
    <source>
        <dbReference type="ARBA" id="ARBA00023002"/>
    </source>
</evidence>
<dbReference type="PRINTS" id="PR00368">
    <property type="entry name" value="FADPNR"/>
</dbReference>
<reference evidence="15 16" key="1">
    <citation type="submission" date="2014-08" db="EMBL/GenBank/DDBJ databases">
        <title>Porphyromonas gingivicanis strain:COT-022_OH1391 Genome sequencing.</title>
        <authorList>
            <person name="Wallis C."/>
            <person name="Deusch O."/>
            <person name="O'Flynn C."/>
            <person name="Davis I."/>
            <person name="Jospin G."/>
            <person name="Darling A.E."/>
            <person name="Coil D.A."/>
            <person name="Alexiev A."/>
            <person name="Horsfall A."/>
            <person name="Kirkwood N."/>
            <person name="Harris S."/>
            <person name="Eisen J.A."/>
        </authorList>
    </citation>
    <scope>NUCLEOTIDE SEQUENCE [LARGE SCALE GENOMIC DNA]</scope>
    <source>
        <strain evidence="16">COT-022 OH1391</strain>
    </source>
</reference>
<dbReference type="GO" id="GO:0005737">
    <property type="term" value="C:cytoplasm"/>
    <property type="evidence" value="ECO:0007669"/>
    <property type="project" value="UniProtKB-SubCell"/>
</dbReference>
<evidence type="ECO:0000256" key="11">
    <source>
        <dbReference type="PIRSR" id="PIRSR000171-1"/>
    </source>
</evidence>
<dbReference type="InterPro" id="IPR027477">
    <property type="entry name" value="Succ_DH/fumarate_Rdtase_cat_sf"/>
</dbReference>
<evidence type="ECO:0000313" key="15">
    <source>
        <dbReference type="EMBL" id="KGN98252.1"/>
    </source>
</evidence>
<dbReference type="SUPFAM" id="SSF46977">
    <property type="entry name" value="Succinate dehydrogenase/fumarate reductase flavoprotein C-terminal domain"/>
    <property type="match status" value="1"/>
</dbReference>
<dbReference type="InterPro" id="IPR005288">
    <property type="entry name" value="NadB"/>
</dbReference>
<dbReference type="PIRSF" id="PIRSF000171">
    <property type="entry name" value="SDHA_APRA_LASPO"/>
    <property type="match status" value="1"/>
</dbReference>
<keyword evidence="5 12" id="KW-0285">Flavoprotein</keyword>
<dbReference type="STRING" id="266762.HQ36_04960"/>
<dbReference type="RefSeq" id="WP_036883827.1">
    <property type="nucleotide sequence ID" value="NZ_JQZW01000008.1"/>
</dbReference>
<keyword evidence="7 12" id="KW-0274">FAD</keyword>
<dbReference type="Gene3D" id="3.50.50.60">
    <property type="entry name" value="FAD/NAD(P)-binding domain"/>
    <property type="match status" value="1"/>
</dbReference>
<evidence type="ECO:0000256" key="5">
    <source>
        <dbReference type="ARBA" id="ARBA00022630"/>
    </source>
</evidence>
<feature type="domain" description="FAD-dependent oxidoreductase 2 FAD-binding" evidence="13">
    <location>
        <begin position="5"/>
        <end position="375"/>
    </location>
</feature>
<evidence type="ECO:0000256" key="3">
    <source>
        <dbReference type="ARBA" id="ARBA00008562"/>
    </source>
</evidence>
<dbReference type="Proteomes" id="UP000030134">
    <property type="component" value="Unassembled WGS sequence"/>
</dbReference>
<evidence type="ECO:0000256" key="1">
    <source>
        <dbReference type="ARBA" id="ARBA00001974"/>
    </source>
</evidence>
<dbReference type="InterPro" id="IPR036188">
    <property type="entry name" value="FAD/NAD-bd_sf"/>
</dbReference>
<dbReference type="Gene3D" id="3.90.700.10">
    <property type="entry name" value="Succinate dehydrogenase/fumarate reductase flavoprotein, catalytic domain"/>
    <property type="match status" value="1"/>
</dbReference>
<name>A0A0A2G745_9PORP</name>
<comment type="catalytic activity">
    <reaction evidence="9">
        <text>L-aspartate + O2 = iminosuccinate + H2O2</text>
        <dbReference type="Rhea" id="RHEA:25876"/>
        <dbReference type="ChEBI" id="CHEBI:15379"/>
        <dbReference type="ChEBI" id="CHEBI:16240"/>
        <dbReference type="ChEBI" id="CHEBI:29991"/>
        <dbReference type="ChEBI" id="CHEBI:77875"/>
        <dbReference type="EC" id="1.4.3.16"/>
    </reaction>
    <physiologicalReaction direction="left-to-right" evidence="9">
        <dbReference type="Rhea" id="RHEA:25877"/>
    </physiologicalReaction>
</comment>
<dbReference type="InterPro" id="IPR003953">
    <property type="entry name" value="FAD-dep_OxRdtase_2_FAD-bd"/>
</dbReference>
<evidence type="ECO:0000313" key="16">
    <source>
        <dbReference type="Proteomes" id="UP000030134"/>
    </source>
</evidence>
<comment type="subcellular location">
    <subcellularLocation>
        <location evidence="12">Cytoplasm</location>
    </subcellularLocation>
</comment>
<feature type="active site" description="Proton acceptor" evidence="11">
    <location>
        <position position="274"/>
    </location>
</feature>
<dbReference type="Gene3D" id="1.20.58.100">
    <property type="entry name" value="Fumarate reductase/succinate dehydrogenase flavoprotein-like, C-terminal domain"/>
    <property type="match status" value="1"/>
</dbReference>
<evidence type="ECO:0000256" key="10">
    <source>
        <dbReference type="NCBIfam" id="TIGR00551"/>
    </source>
</evidence>
<dbReference type="eggNOG" id="COG0029">
    <property type="taxonomic scope" value="Bacteria"/>
</dbReference>
<dbReference type="EMBL" id="JQZW01000008">
    <property type="protein sequence ID" value="KGN98252.1"/>
    <property type="molecule type" value="Genomic_DNA"/>
</dbReference>
<comment type="function">
    <text evidence="12">Catalyzes the oxidation of L-aspartate to iminoaspartate.</text>
</comment>
<comment type="pathway">
    <text evidence="2 12">Cofactor biosynthesis; NAD(+) biosynthesis; iminoaspartate from L-aspartate (oxidase route): step 1/1.</text>
</comment>
<evidence type="ECO:0000256" key="9">
    <source>
        <dbReference type="ARBA" id="ARBA00048305"/>
    </source>
</evidence>
<accession>A0A0A2G745</accession>
<dbReference type="SUPFAM" id="SSF51905">
    <property type="entry name" value="FAD/NAD(P)-binding domain"/>
    <property type="match status" value="1"/>
</dbReference>
<comment type="similarity">
    <text evidence="3 12">Belongs to the FAD-dependent oxidoreductase 2 family. NadB subfamily.</text>
</comment>
<dbReference type="PANTHER" id="PTHR42716:SF2">
    <property type="entry name" value="L-ASPARTATE OXIDASE, CHLOROPLASTIC"/>
    <property type="match status" value="1"/>
</dbReference>
<evidence type="ECO:0000256" key="2">
    <source>
        <dbReference type="ARBA" id="ARBA00004950"/>
    </source>
</evidence>
<dbReference type="Pfam" id="PF00890">
    <property type="entry name" value="FAD_binding_2"/>
    <property type="match status" value="1"/>
</dbReference>
<sequence length="531" mass="58592">MMQFDYIVVGGGLAGLYTSYKLSRLGCVALVARASLEDSNSFYAQGGVAAVTEEQDTPTDHLKDTLIAGRGLCIEHAVKVLTEEAPQRIEELISLGMNFDTQDGHLALGLEGGHHHKRILHAGGDATGRMLSTFMIAKVQENPSITILDHHQAIKLSLEEGACRGVWVYNESSHRIDFLGARAVILAMGGAAALYRPTTNPPTALGDGLAMALEAGAELRDMEFIQFHPTALYAPAHGSFLISEAVRGEGAYLLNARGERFMLDKHPLAELAPRDTVAYEIFHQMQLEGSKYVTLSLKHLDAEHIRRRFPTISRHCAEIGLDFSKEIPVAPAAHYTVGGIVTDLYGRTSIPNLFAVGEIASTGVMGANRLASNSLIECLVFGKRIVDFIARETPPLTGDLAEPSMSEIKLYDSEKERMWQSLKGTKIMTALGELLMQEVGIIRSQSSLQKALVQIEELLQQIETSEESDSLQAYIHRLRLRLSYRIVLSAQTREESRGGHYRSDYPDTLRAEETYHTVMSKDSIKKIYINR</sequence>
<keyword evidence="16" id="KW-1185">Reference proteome</keyword>
<dbReference type="GO" id="GO:0034628">
    <property type="term" value="P:'de novo' NAD+ biosynthetic process from L-aspartate"/>
    <property type="evidence" value="ECO:0007669"/>
    <property type="project" value="TreeGrafter"/>
</dbReference>
<comment type="cofactor">
    <cofactor evidence="1 12">
        <name>FAD</name>
        <dbReference type="ChEBI" id="CHEBI:57692"/>
    </cofactor>
</comment>
<evidence type="ECO:0000256" key="12">
    <source>
        <dbReference type="RuleBase" id="RU362049"/>
    </source>
</evidence>
<feature type="domain" description="Fumarate reductase/succinate dehydrogenase flavoprotein-like C-terminal" evidence="14">
    <location>
        <begin position="430"/>
        <end position="521"/>
    </location>
</feature>
<evidence type="ECO:0000259" key="14">
    <source>
        <dbReference type="Pfam" id="PF02910"/>
    </source>
</evidence>
<proteinExistence type="inferred from homology"/>
<dbReference type="GO" id="GO:0008734">
    <property type="term" value="F:L-aspartate oxidase activity"/>
    <property type="evidence" value="ECO:0007669"/>
    <property type="project" value="UniProtKB-UniRule"/>
</dbReference>
<keyword evidence="6 12" id="KW-0662">Pyridine nucleotide biosynthesis</keyword>
<protein>
    <recommendedName>
        <fullName evidence="4 10">L-aspartate oxidase</fullName>
        <ecNumber evidence="4 10">1.4.3.16</ecNumber>
    </recommendedName>
</protein>
<dbReference type="InterPro" id="IPR037099">
    <property type="entry name" value="Fum_R/Succ_DH_flav-like_C_sf"/>
</dbReference>
<comment type="caution">
    <text evidence="15">The sequence shown here is derived from an EMBL/GenBank/DDBJ whole genome shotgun (WGS) entry which is preliminary data.</text>
</comment>
<dbReference type="AlphaFoldDB" id="A0A0A2G745"/>
<dbReference type="EC" id="1.4.3.16" evidence="4 10"/>
<dbReference type="Pfam" id="PF02910">
    <property type="entry name" value="Succ_DH_flav_C"/>
    <property type="match status" value="1"/>
</dbReference>
<gene>
    <name evidence="15" type="ORF">HQ36_04960</name>
</gene>
<dbReference type="InterPro" id="IPR015939">
    <property type="entry name" value="Fum_Rdtase/Succ_DH_flav-like_C"/>
</dbReference>
<organism evidence="15 16">
    <name type="scientific">Porphyromonas gingivicanis</name>
    <dbReference type="NCBI Taxonomy" id="266762"/>
    <lineage>
        <taxon>Bacteria</taxon>
        <taxon>Pseudomonadati</taxon>
        <taxon>Bacteroidota</taxon>
        <taxon>Bacteroidia</taxon>
        <taxon>Bacteroidales</taxon>
        <taxon>Porphyromonadaceae</taxon>
        <taxon>Porphyromonas</taxon>
    </lineage>
</organism>
<evidence type="ECO:0000256" key="4">
    <source>
        <dbReference type="ARBA" id="ARBA00012173"/>
    </source>
</evidence>
<dbReference type="NCBIfam" id="TIGR00551">
    <property type="entry name" value="nadB"/>
    <property type="match status" value="1"/>
</dbReference>
<keyword evidence="8 12" id="KW-0560">Oxidoreductase</keyword>
<dbReference type="FunFam" id="3.90.700.10:FF:000002">
    <property type="entry name" value="L-aspartate oxidase"/>
    <property type="match status" value="1"/>
</dbReference>
<dbReference type="UniPathway" id="UPA00253">
    <property type="reaction ID" value="UER00326"/>
</dbReference>